<name>A0A926E0S2_9FIRM</name>
<evidence type="ECO:0000256" key="5">
    <source>
        <dbReference type="ARBA" id="ARBA00022908"/>
    </source>
</evidence>
<keyword evidence="4" id="KW-0159">Chromosome partition</keyword>
<keyword evidence="8" id="KW-0131">Cell cycle</keyword>
<feature type="domain" description="Tyr recombinase" evidence="10">
    <location>
        <begin position="136"/>
        <end position="318"/>
    </location>
</feature>
<evidence type="ECO:0000259" key="10">
    <source>
        <dbReference type="PROSITE" id="PS51898"/>
    </source>
</evidence>
<evidence type="ECO:0000259" key="11">
    <source>
        <dbReference type="PROSITE" id="PS51900"/>
    </source>
</evidence>
<evidence type="ECO:0000256" key="9">
    <source>
        <dbReference type="PROSITE-ProRule" id="PRU01248"/>
    </source>
</evidence>
<evidence type="ECO:0000256" key="8">
    <source>
        <dbReference type="ARBA" id="ARBA00023306"/>
    </source>
</evidence>
<dbReference type="InterPro" id="IPR010998">
    <property type="entry name" value="Integrase_recombinase_N"/>
</dbReference>
<organism evidence="12 13">
    <name type="scientific">Fumia xinanensis</name>
    <dbReference type="NCBI Taxonomy" id="2763659"/>
    <lineage>
        <taxon>Bacteria</taxon>
        <taxon>Bacillati</taxon>
        <taxon>Bacillota</taxon>
        <taxon>Clostridia</taxon>
        <taxon>Eubacteriales</taxon>
        <taxon>Oscillospiraceae</taxon>
        <taxon>Fumia</taxon>
    </lineage>
</organism>
<dbReference type="InterPro" id="IPR011010">
    <property type="entry name" value="DNA_brk_join_enz"/>
</dbReference>
<dbReference type="EMBL" id="JACRSV010000001">
    <property type="protein sequence ID" value="MBC8559489.1"/>
    <property type="molecule type" value="Genomic_DNA"/>
</dbReference>
<keyword evidence="6 9" id="KW-0238">DNA-binding</keyword>
<dbReference type="GO" id="GO:0005737">
    <property type="term" value="C:cytoplasm"/>
    <property type="evidence" value="ECO:0007669"/>
    <property type="project" value="UniProtKB-SubCell"/>
</dbReference>
<dbReference type="InterPro" id="IPR044068">
    <property type="entry name" value="CB"/>
</dbReference>
<reference evidence="12" key="1">
    <citation type="submission" date="2020-08" db="EMBL/GenBank/DDBJ databases">
        <title>Genome public.</title>
        <authorList>
            <person name="Liu C."/>
            <person name="Sun Q."/>
        </authorList>
    </citation>
    <scope>NUCLEOTIDE SEQUENCE</scope>
    <source>
        <strain evidence="12">NSJ-33</strain>
    </source>
</reference>
<dbReference type="PANTHER" id="PTHR30349:SF77">
    <property type="entry name" value="TYROSINE RECOMBINASE XERC"/>
    <property type="match status" value="1"/>
</dbReference>
<accession>A0A926E0S2</accession>
<proteinExistence type="predicted"/>
<dbReference type="InterPro" id="IPR050090">
    <property type="entry name" value="Tyrosine_recombinase_XerCD"/>
</dbReference>
<dbReference type="RefSeq" id="WP_249294382.1">
    <property type="nucleotide sequence ID" value="NZ_JACRSV010000001.1"/>
</dbReference>
<sequence>MSYTTNDYSDCSPVLREFLFYMLTIKGRSALTVDNYYMDLRTFFRFIKQYKNIASKEISFEEIDISDVDIDLIASISLSDVYEFLNFISRERHNSARTRSRKICAIRMFFKYLTHNVKLLENNPVEYLELPSTPKSLPKHLTLEQSFDLLSSFDKESPFYARDYCIVTLFLNCGMRLSELTGLNLSSVNGNTLQVIGKGNKERQLYLNDACVRALDDYLETRSKMNPIVEKEALFLNHHGRRLGQRWVQKVVTNLLDKAGLSGMGLSVHKLRHTAATLMYQYGEVDIRVLQEILGHSNLNTTQIYTHVASKQKESAIESNPLSKFKNKK</sequence>
<evidence type="ECO:0000256" key="4">
    <source>
        <dbReference type="ARBA" id="ARBA00022829"/>
    </source>
</evidence>
<evidence type="ECO:0000256" key="6">
    <source>
        <dbReference type="ARBA" id="ARBA00023125"/>
    </source>
</evidence>
<evidence type="ECO:0000313" key="12">
    <source>
        <dbReference type="EMBL" id="MBC8559489.1"/>
    </source>
</evidence>
<dbReference type="GO" id="GO:0051301">
    <property type="term" value="P:cell division"/>
    <property type="evidence" value="ECO:0007669"/>
    <property type="project" value="UniProtKB-KW"/>
</dbReference>
<dbReference type="AlphaFoldDB" id="A0A926E0S2"/>
<dbReference type="InterPro" id="IPR002104">
    <property type="entry name" value="Integrase_catalytic"/>
</dbReference>
<keyword evidence="2" id="KW-0963">Cytoplasm</keyword>
<keyword evidence="3" id="KW-0132">Cell division</keyword>
<dbReference type="GO" id="GO:0003677">
    <property type="term" value="F:DNA binding"/>
    <property type="evidence" value="ECO:0007669"/>
    <property type="project" value="UniProtKB-UniRule"/>
</dbReference>
<dbReference type="Gene3D" id="1.10.150.130">
    <property type="match status" value="1"/>
</dbReference>
<feature type="domain" description="Core-binding (CB)" evidence="11">
    <location>
        <begin position="9"/>
        <end position="114"/>
    </location>
</feature>
<dbReference type="GO" id="GO:0006310">
    <property type="term" value="P:DNA recombination"/>
    <property type="evidence" value="ECO:0007669"/>
    <property type="project" value="UniProtKB-KW"/>
</dbReference>
<protein>
    <submittedName>
        <fullName evidence="12">Tyrosine recombinase XerC</fullName>
    </submittedName>
</protein>
<evidence type="ECO:0000256" key="3">
    <source>
        <dbReference type="ARBA" id="ARBA00022618"/>
    </source>
</evidence>
<keyword evidence="13" id="KW-1185">Reference proteome</keyword>
<dbReference type="Gene3D" id="1.10.443.10">
    <property type="entry name" value="Intergrase catalytic core"/>
    <property type="match status" value="1"/>
</dbReference>
<dbReference type="GO" id="GO:0007059">
    <property type="term" value="P:chromosome segregation"/>
    <property type="evidence" value="ECO:0007669"/>
    <property type="project" value="UniProtKB-KW"/>
</dbReference>
<dbReference type="Pfam" id="PF00589">
    <property type="entry name" value="Phage_integrase"/>
    <property type="match status" value="1"/>
</dbReference>
<dbReference type="SUPFAM" id="SSF56349">
    <property type="entry name" value="DNA breaking-rejoining enzymes"/>
    <property type="match status" value="1"/>
</dbReference>
<keyword evidence="5" id="KW-0229">DNA integration</keyword>
<comment type="caution">
    <text evidence="12">The sequence shown here is derived from an EMBL/GenBank/DDBJ whole genome shotgun (WGS) entry which is preliminary data.</text>
</comment>
<keyword evidence="7" id="KW-0233">DNA recombination</keyword>
<dbReference type="PROSITE" id="PS51898">
    <property type="entry name" value="TYR_RECOMBINASE"/>
    <property type="match status" value="1"/>
</dbReference>
<dbReference type="PROSITE" id="PS51900">
    <property type="entry name" value="CB"/>
    <property type="match status" value="1"/>
</dbReference>
<dbReference type="Proteomes" id="UP000610760">
    <property type="component" value="Unassembled WGS sequence"/>
</dbReference>
<comment type="subcellular location">
    <subcellularLocation>
        <location evidence="1">Cytoplasm</location>
    </subcellularLocation>
</comment>
<evidence type="ECO:0000256" key="7">
    <source>
        <dbReference type="ARBA" id="ARBA00023172"/>
    </source>
</evidence>
<evidence type="ECO:0000256" key="2">
    <source>
        <dbReference type="ARBA" id="ARBA00022490"/>
    </source>
</evidence>
<dbReference type="GO" id="GO:0015074">
    <property type="term" value="P:DNA integration"/>
    <property type="evidence" value="ECO:0007669"/>
    <property type="project" value="UniProtKB-KW"/>
</dbReference>
<evidence type="ECO:0000313" key="13">
    <source>
        <dbReference type="Proteomes" id="UP000610760"/>
    </source>
</evidence>
<gene>
    <name evidence="12" type="ORF">H8710_05315</name>
</gene>
<dbReference type="PANTHER" id="PTHR30349">
    <property type="entry name" value="PHAGE INTEGRASE-RELATED"/>
    <property type="match status" value="1"/>
</dbReference>
<dbReference type="InterPro" id="IPR013762">
    <property type="entry name" value="Integrase-like_cat_sf"/>
</dbReference>
<evidence type="ECO:0000256" key="1">
    <source>
        <dbReference type="ARBA" id="ARBA00004496"/>
    </source>
</evidence>